<evidence type="ECO:0000313" key="2">
    <source>
        <dbReference type="EnsemblMetazoa" id="GBRI028947-PA"/>
    </source>
</evidence>
<dbReference type="EnsemblMetazoa" id="GBRI028947-RA">
    <property type="protein sequence ID" value="GBRI028947-PA"/>
    <property type="gene ID" value="GBRI028947"/>
</dbReference>
<evidence type="ECO:0000256" key="1">
    <source>
        <dbReference type="SAM" id="MobiDB-lite"/>
    </source>
</evidence>
<dbReference type="Gene3D" id="1.20.1070.10">
    <property type="entry name" value="Rhodopsin 7-helix transmembrane proteins"/>
    <property type="match status" value="1"/>
</dbReference>
<reference evidence="2" key="2">
    <citation type="submission" date="2020-05" db="UniProtKB">
        <authorList>
            <consortium name="EnsemblMetazoa"/>
        </authorList>
    </citation>
    <scope>IDENTIFICATION</scope>
    <source>
        <strain evidence="2">IAEA</strain>
    </source>
</reference>
<protein>
    <recommendedName>
        <fullName evidence="4">G-protein coupled receptors family 1 profile domain-containing protein</fullName>
    </recommendedName>
</protein>
<dbReference type="SUPFAM" id="SSF81321">
    <property type="entry name" value="Family A G protein-coupled receptor-like"/>
    <property type="match status" value="1"/>
</dbReference>
<keyword evidence="3" id="KW-1185">Reference proteome</keyword>
<evidence type="ECO:0000313" key="3">
    <source>
        <dbReference type="Proteomes" id="UP000091820"/>
    </source>
</evidence>
<organism evidence="2 3">
    <name type="scientific">Glossina brevipalpis</name>
    <dbReference type="NCBI Taxonomy" id="37001"/>
    <lineage>
        <taxon>Eukaryota</taxon>
        <taxon>Metazoa</taxon>
        <taxon>Ecdysozoa</taxon>
        <taxon>Arthropoda</taxon>
        <taxon>Hexapoda</taxon>
        <taxon>Insecta</taxon>
        <taxon>Pterygota</taxon>
        <taxon>Neoptera</taxon>
        <taxon>Endopterygota</taxon>
        <taxon>Diptera</taxon>
        <taxon>Brachycera</taxon>
        <taxon>Muscomorpha</taxon>
        <taxon>Hippoboscoidea</taxon>
        <taxon>Glossinidae</taxon>
        <taxon>Glossina</taxon>
    </lineage>
</organism>
<name>A0A1A9WR03_9MUSC</name>
<evidence type="ECO:0008006" key="4">
    <source>
        <dbReference type="Google" id="ProtNLM"/>
    </source>
</evidence>
<proteinExistence type="predicted"/>
<dbReference type="VEuPathDB" id="VectorBase:GBRI028947"/>
<dbReference type="Proteomes" id="UP000091820">
    <property type="component" value="Unassembled WGS sequence"/>
</dbReference>
<dbReference type="AlphaFoldDB" id="A0A1A9WR03"/>
<reference evidence="3" key="1">
    <citation type="submission" date="2014-03" db="EMBL/GenBank/DDBJ databases">
        <authorList>
            <person name="Aksoy S."/>
            <person name="Warren W."/>
            <person name="Wilson R.K."/>
        </authorList>
    </citation>
    <scope>NUCLEOTIDE SEQUENCE [LARGE SCALE GENOMIC DNA]</scope>
    <source>
        <strain evidence="3">IAEA</strain>
    </source>
</reference>
<sequence length="142" mass="16058">MKASQIQGLSFIVTSFIKTQTSVITNDLCIKFLLSLHSVSDYSFLNSCINPVTLYCISGTFRAHFNRYLCCRCTEHQLLHTRQHSTTTGIMNMSSLRHHSTSTSSCHKSTSVHMNRTKLNLSNGKQGEGEYNGNRAYNTQMR</sequence>
<dbReference type="STRING" id="37001.A0A1A9WR03"/>
<feature type="region of interest" description="Disordered" evidence="1">
    <location>
        <begin position="120"/>
        <end position="142"/>
    </location>
</feature>
<accession>A0A1A9WR03</accession>